<name>A0ABN1TAM3_9ACTN</name>
<dbReference type="EMBL" id="BAAALD010000005">
    <property type="protein sequence ID" value="GAA1071738.1"/>
    <property type="molecule type" value="Genomic_DNA"/>
</dbReference>
<comment type="caution">
    <text evidence="1">The sequence shown here is derived from an EMBL/GenBank/DDBJ whole genome shotgun (WGS) entry which is preliminary data.</text>
</comment>
<dbReference type="Proteomes" id="UP001499987">
    <property type="component" value="Unassembled WGS sequence"/>
</dbReference>
<evidence type="ECO:0000313" key="2">
    <source>
        <dbReference type="Proteomes" id="UP001499987"/>
    </source>
</evidence>
<gene>
    <name evidence="1" type="ORF">GCM10009663_08860</name>
</gene>
<accession>A0ABN1TAM3</accession>
<proteinExistence type="predicted"/>
<reference evidence="1 2" key="1">
    <citation type="journal article" date="2019" name="Int. J. Syst. Evol. Microbiol.">
        <title>The Global Catalogue of Microorganisms (GCM) 10K type strain sequencing project: providing services to taxonomists for standard genome sequencing and annotation.</title>
        <authorList>
            <consortium name="The Broad Institute Genomics Platform"/>
            <consortium name="The Broad Institute Genome Sequencing Center for Infectious Disease"/>
            <person name="Wu L."/>
            <person name="Ma J."/>
        </authorList>
    </citation>
    <scope>NUCLEOTIDE SEQUENCE [LARGE SCALE GENOMIC DNA]</scope>
    <source>
        <strain evidence="1 2">JCM 13002</strain>
    </source>
</reference>
<organism evidence="1 2">
    <name type="scientific">Kitasatospora arboriphila</name>
    <dbReference type="NCBI Taxonomy" id="258052"/>
    <lineage>
        <taxon>Bacteria</taxon>
        <taxon>Bacillati</taxon>
        <taxon>Actinomycetota</taxon>
        <taxon>Actinomycetes</taxon>
        <taxon>Kitasatosporales</taxon>
        <taxon>Streptomycetaceae</taxon>
        <taxon>Kitasatospora</taxon>
    </lineage>
</organism>
<sequence length="61" mass="6641">MAGGPVRAHPWGYWRVGAVRVPTGGPWVTAEGESGKMAPVSGLRSRTTLFSYREARREPEA</sequence>
<keyword evidence="2" id="KW-1185">Reference proteome</keyword>
<protein>
    <submittedName>
        <fullName evidence="1">Uncharacterized protein</fullName>
    </submittedName>
</protein>
<evidence type="ECO:0000313" key="1">
    <source>
        <dbReference type="EMBL" id="GAA1071738.1"/>
    </source>
</evidence>